<sequence length="227" mass="25996">MFLDAFLEEFLGLPPDRELKDLKIQLQDVLDCGFIHPIISPWGALVLLVKKKYGLLAQLKVKPVLLEQMNEVQFINAMLVEKIKLAQQGDIESFNIDMNDCLWFCNWIYVLKNAELKRMILCEAHNGPFAMHPGSAKIIVWSLSKLAEVYIHEIVRLHGVLVFIIKIPDSPKDFGSKKVLKVVEDMLRAYVIDLESGRERYLPLPEFVYNKNVQSSIYMASGEALYG</sequence>
<keyword evidence="2" id="KW-1185">Reference proteome</keyword>
<evidence type="ECO:0000313" key="1">
    <source>
        <dbReference type="EMBL" id="KAA3466088.1"/>
    </source>
</evidence>
<dbReference type="AlphaFoldDB" id="A0A5B6VA76"/>
<accession>A0A5B6VA76</accession>
<keyword evidence="1" id="KW-0695">RNA-directed DNA polymerase</keyword>
<comment type="caution">
    <text evidence="1">The sequence shown here is derived from an EMBL/GenBank/DDBJ whole genome shotgun (WGS) entry which is preliminary data.</text>
</comment>
<name>A0A5B6VA76_9ROSI</name>
<protein>
    <submittedName>
        <fullName evidence="1">Reverse transcriptase</fullName>
    </submittedName>
</protein>
<evidence type="ECO:0000313" key="2">
    <source>
        <dbReference type="Proteomes" id="UP000325315"/>
    </source>
</evidence>
<dbReference type="EMBL" id="SMMG02000007">
    <property type="protein sequence ID" value="KAA3466088.1"/>
    <property type="molecule type" value="Genomic_DNA"/>
</dbReference>
<dbReference type="Gene3D" id="3.10.10.10">
    <property type="entry name" value="HIV Type 1 Reverse Transcriptase, subunit A, domain 1"/>
    <property type="match status" value="1"/>
</dbReference>
<gene>
    <name evidence="1" type="ORF">EPI10_001206</name>
</gene>
<reference evidence="1" key="1">
    <citation type="submission" date="2019-08" db="EMBL/GenBank/DDBJ databases">
        <authorList>
            <person name="Liu F."/>
        </authorList>
    </citation>
    <scope>NUCLEOTIDE SEQUENCE [LARGE SCALE GENOMIC DNA]</scope>
    <source>
        <strain evidence="1">PA1801</strain>
        <tissue evidence="1">Leaf</tissue>
    </source>
</reference>
<proteinExistence type="predicted"/>
<keyword evidence="1" id="KW-0808">Transferase</keyword>
<dbReference type="Proteomes" id="UP000325315">
    <property type="component" value="Unassembled WGS sequence"/>
</dbReference>
<dbReference type="GO" id="GO:0003964">
    <property type="term" value="F:RNA-directed DNA polymerase activity"/>
    <property type="evidence" value="ECO:0007669"/>
    <property type="project" value="UniProtKB-KW"/>
</dbReference>
<keyword evidence="1" id="KW-0548">Nucleotidyltransferase</keyword>
<organism evidence="1 2">
    <name type="scientific">Gossypium australe</name>
    <dbReference type="NCBI Taxonomy" id="47621"/>
    <lineage>
        <taxon>Eukaryota</taxon>
        <taxon>Viridiplantae</taxon>
        <taxon>Streptophyta</taxon>
        <taxon>Embryophyta</taxon>
        <taxon>Tracheophyta</taxon>
        <taxon>Spermatophyta</taxon>
        <taxon>Magnoliopsida</taxon>
        <taxon>eudicotyledons</taxon>
        <taxon>Gunneridae</taxon>
        <taxon>Pentapetalae</taxon>
        <taxon>rosids</taxon>
        <taxon>malvids</taxon>
        <taxon>Malvales</taxon>
        <taxon>Malvaceae</taxon>
        <taxon>Malvoideae</taxon>
        <taxon>Gossypium</taxon>
    </lineage>
</organism>